<reference evidence="3" key="1">
    <citation type="submission" date="2018-09" db="EMBL/GenBank/DDBJ databases">
        <title>Paracoccus onubensis nov. sp. a moderate halophilic bacterium isolated from Gruta de las Maravillas (Aracena, Spain).</title>
        <authorList>
            <person name="Jurado V."/>
            <person name="Gutierrez-Patricio S."/>
            <person name="Gonzalez-Pimentel J.L."/>
            <person name="Miller A.Z."/>
            <person name="Laiz L."/>
            <person name="Saiz-Jimenez C."/>
        </authorList>
    </citation>
    <scope>NUCLEOTIDE SEQUENCE [LARGE SCALE GENOMIC DNA]</scope>
    <source>
        <strain evidence="3">DSM 26381</strain>
    </source>
</reference>
<dbReference type="InterPro" id="IPR052519">
    <property type="entry name" value="Euk-type_GlcNAc_Kinase"/>
</dbReference>
<dbReference type="InterPro" id="IPR002731">
    <property type="entry name" value="ATPase_BadF"/>
</dbReference>
<dbReference type="Proteomes" id="UP000283587">
    <property type="component" value="Unassembled WGS sequence"/>
</dbReference>
<dbReference type="RefSeq" id="WP_119899260.1">
    <property type="nucleotide sequence ID" value="NZ_QNRC01000020.1"/>
</dbReference>
<keyword evidence="3" id="KW-1185">Reference proteome</keyword>
<dbReference type="OrthoDB" id="63487at2"/>
<evidence type="ECO:0000313" key="2">
    <source>
        <dbReference type="EMBL" id="RJL08944.1"/>
    </source>
</evidence>
<dbReference type="Pfam" id="PF01869">
    <property type="entry name" value="BcrAD_BadFG"/>
    <property type="match status" value="1"/>
</dbReference>
<name>A0A419A409_9RHOB</name>
<feature type="domain" description="ATPase BadF/BadG/BcrA/BcrD type" evidence="1">
    <location>
        <begin position="5"/>
        <end position="242"/>
    </location>
</feature>
<dbReference type="InterPro" id="IPR043129">
    <property type="entry name" value="ATPase_NBD"/>
</dbReference>
<accession>A0A419A409</accession>
<evidence type="ECO:0000313" key="3">
    <source>
        <dbReference type="Proteomes" id="UP000283587"/>
    </source>
</evidence>
<protein>
    <submittedName>
        <fullName evidence="2">ATPase</fullName>
    </submittedName>
</protein>
<dbReference type="EMBL" id="QZEW01000070">
    <property type="protein sequence ID" value="RJL08944.1"/>
    <property type="molecule type" value="Genomic_DNA"/>
</dbReference>
<dbReference type="Gene3D" id="3.30.420.40">
    <property type="match status" value="2"/>
</dbReference>
<evidence type="ECO:0000259" key="1">
    <source>
        <dbReference type="Pfam" id="PF01869"/>
    </source>
</evidence>
<dbReference type="PANTHER" id="PTHR43190">
    <property type="entry name" value="N-ACETYL-D-GLUCOSAMINE KINASE"/>
    <property type="match status" value="1"/>
</dbReference>
<sequence>MVLFLGIDGGGTGCRAAVCDRDGRILGRGEGGPANINTDTELAARNILAATGSALAGSGAALSDLVAVLGLAGGTIRAASARLDALLPFARTRIVNDAVTAARGALGEDDGILAALGTGSVFARQLDGEVRQFGGRGFLLGDEGSGAVLGRSLLAEAMRAGDGFAPMTPLLEDILAELGGAEGIISFGNRAAPADFGAFAPRILGSDDPAARRIFDEAVGYVRHVLTVLQAGRNLPVVFLGGLGPHYAARLDGPWPLRQPLGSGVDGALAMARQMEAPA</sequence>
<proteinExistence type="predicted"/>
<dbReference type="AlphaFoldDB" id="A0A419A409"/>
<dbReference type="PANTHER" id="PTHR43190:SF3">
    <property type="entry name" value="N-ACETYL-D-GLUCOSAMINE KINASE"/>
    <property type="match status" value="1"/>
</dbReference>
<gene>
    <name evidence="2" type="ORF">D3P05_15530</name>
</gene>
<dbReference type="CDD" id="cd24082">
    <property type="entry name" value="ASKHA_NBD_GspK-like"/>
    <property type="match status" value="1"/>
</dbReference>
<organism evidence="2 3">
    <name type="scientific">Paracoccus siganidrum</name>
    <dbReference type="NCBI Taxonomy" id="1276757"/>
    <lineage>
        <taxon>Bacteria</taxon>
        <taxon>Pseudomonadati</taxon>
        <taxon>Pseudomonadota</taxon>
        <taxon>Alphaproteobacteria</taxon>
        <taxon>Rhodobacterales</taxon>
        <taxon>Paracoccaceae</taxon>
        <taxon>Paracoccus</taxon>
    </lineage>
</organism>
<dbReference type="SUPFAM" id="SSF53067">
    <property type="entry name" value="Actin-like ATPase domain"/>
    <property type="match status" value="2"/>
</dbReference>
<comment type="caution">
    <text evidence="2">The sequence shown here is derived from an EMBL/GenBank/DDBJ whole genome shotgun (WGS) entry which is preliminary data.</text>
</comment>